<reference evidence="6 7" key="1">
    <citation type="submission" date="2019-04" db="EMBL/GenBank/DDBJ databases">
        <authorList>
            <consortium name="Wellcome Sanger Institute Data Sharing"/>
        </authorList>
    </citation>
    <scope>NUCLEOTIDE SEQUENCE [LARGE SCALE GENOMIC DNA]</scope>
</reference>
<dbReference type="SUPFAM" id="SSF48726">
    <property type="entry name" value="Immunoglobulin"/>
    <property type="match status" value="1"/>
</dbReference>
<evidence type="ECO:0000256" key="3">
    <source>
        <dbReference type="ARBA" id="ARBA00043265"/>
    </source>
</evidence>
<dbReference type="Pfam" id="PF07686">
    <property type="entry name" value="V-set"/>
    <property type="match status" value="1"/>
</dbReference>
<dbReference type="Gene3D" id="2.60.40.10">
    <property type="entry name" value="Immunoglobulins"/>
    <property type="match status" value="1"/>
</dbReference>
<dbReference type="GO" id="GO:0019814">
    <property type="term" value="C:immunoglobulin complex"/>
    <property type="evidence" value="ECO:0007669"/>
    <property type="project" value="UniProtKB-KW"/>
</dbReference>
<keyword evidence="7" id="KW-1185">Reference proteome</keyword>
<evidence type="ECO:0000256" key="2">
    <source>
        <dbReference type="ARBA" id="ARBA00023130"/>
    </source>
</evidence>
<keyword evidence="3" id="KW-1280">Immunoglobulin</keyword>
<dbReference type="Proteomes" id="UP000694397">
    <property type="component" value="Chromosome 3"/>
</dbReference>
<accession>A0A8C9R1S1</accession>
<evidence type="ECO:0000256" key="1">
    <source>
        <dbReference type="ARBA" id="ARBA00022859"/>
    </source>
</evidence>
<keyword evidence="4" id="KW-0732">Signal</keyword>
<evidence type="ECO:0000313" key="6">
    <source>
        <dbReference type="Ensembl" id="ENSSFOP00015004769.2"/>
    </source>
</evidence>
<evidence type="ECO:0000259" key="5">
    <source>
        <dbReference type="PROSITE" id="PS50835"/>
    </source>
</evidence>
<feature type="signal peptide" evidence="4">
    <location>
        <begin position="1"/>
        <end position="19"/>
    </location>
</feature>
<feature type="chain" id="PRO_5033987637" evidence="4">
    <location>
        <begin position="20"/>
        <end position="119"/>
    </location>
</feature>
<dbReference type="InterPro" id="IPR013106">
    <property type="entry name" value="Ig_V-set"/>
</dbReference>
<feature type="domain" description="Ig-like" evidence="5">
    <location>
        <begin position="5"/>
        <end position="119"/>
    </location>
</feature>
<organism evidence="6 7">
    <name type="scientific">Scleropages formosus</name>
    <name type="common">Asian bonytongue</name>
    <name type="synonym">Osteoglossum formosum</name>
    <dbReference type="NCBI Taxonomy" id="113540"/>
    <lineage>
        <taxon>Eukaryota</taxon>
        <taxon>Metazoa</taxon>
        <taxon>Chordata</taxon>
        <taxon>Craniata</taxon>
        <taxon>Vertebrata</taxon>
        <taxon>Euteleostomi</taxon>
        <taxon>Actinopterygii</taxon>
        <taxon>Neopterygii</taxon>
        <taxon>Teleostei</taxon>
        <taxon>Osteoglossocephala</taxon>
        <taxon>Osteoglossomorpha</taxon>
        <taxon>Osteoglossiformes</taxon>
        <taxon>Osteoglossidae</taxon>
        <taxon>Scleropages</taxon>
    </lineage>
</organism>
<sequence length="119" mass="13615">MGLFPFLCMSLYSLRGVNCEVTLTQSEPAIKRPGERTKISCKAAGYTFTDYNINWIRLFPPNKFEWLGYITSSSSTGYTDSVKGQMTMTRDNGQNMAYLEINNLKTEDTALYYCVRYNP</sequence>
<proteinExistence type="predicted"/>
<dbReference type="AlphaFoldDB" id="A0A8C9R1S1"/>
<dbReference type="Ensembl" id="ENSSFOT00015004845.2">
    <property type="protein sequence ID" value="ENSSFOP00015004769.2"/>
    <property type="gene ID" value="ENSSFOG00015003131.2"/>
</dbReference>
<evidence type="ECO:0000256" key="4">
    <source>
        <dbReference type="SAM" id="SignalP"/>
    </source>
</evidence>
<dbReference type="GO" id="GO:0005576">
    <property type="term" value="C:extracellular region"/>
    <property type="evidence" value="ECO:0007669"/>
    <property type="project" value="UniProtKB-ARBA"/>
</dbReference>
<dbReference type="GO" id="GO:0002250">
    <property type="term" value="P:adaptive immune response"/>
    <property type="evidence" value="ECO:0007669"/>
    <property type="project" value="UniProtKB-KW"/>
</dbReference>
<name>A0A8C9R1S1_SCLFO</name>
<dbReference type="InterPro" id="IPR013783">
    <property type="entry name" value="Ig-like_fold"/>
</dbReference>
<protein>
    <submittedName>
        <fullName evidence="6">Immunoglobulin heavy variable 13-2</fullName>
    </submittedName>
</protein>
<evidence type="ECO:0000313" key="7">
    <source>
        <dbReference type="Proteomes" id="UP000694397"/>
    </source>
</evidence>
<dbReference type="PANTHER" id="PTHR23266">
    <property type="entry name" value="IMMUNOGLOBULIN HEAVY CHAIN"/>
    <property type="match status" value="1"/>
</dbReference>
<keyword evidence="1" id="KW-0391">Immunity</keyword>
<dbReference type="SMART" id="SM00406">
    <property type="entry name" value="IGv"/>
    <property type="match status" value="1"/>
</dbReference>
<dbReference type="InterPro" id="IPR036179">
    <property type="entry name" value="Ig-like_dom_sf"/>
</dbReference>
<dbReference type="PROSITE" id="PS50835">
    <property type="entry name" value="IG_LIKE"/>
    <property type="match status" value="1"/>
</dbReference>
<reference evidence="6" key="2">
    <citation type="submission" date="2025-08" db="UniProtKB">
        <authorList>
            <consortium name="Ensembl"/>
        </authorList>
    </citation>
    <scope>IDENTIFICATION</scope>
</reference>
<reference evidence="6" key="3">
    <citation type="submission" date="2025-09" db="UniProtKB">
        <authorList>
            <consortium name="Ensembl"/>
        </authorList>
    </citation>
    <scope>IDENTIFICATION</scope>
</reference>
<dbReference type="InterPro" id="IPR050199">
    <property type="entry name" value="IgHV"/>
</dbReference>
<keyword evidence="2" id="KW-1064">Adaptive immunity</keyword>
<dbReference type="GeneTree" id="ENSGT01150000286938"/>
<dbReference type="OrthoDB" id="8865476at2759"/>
<dbReference type="InterPro" id="IPR007110">
    <property type="entry name" value="Ig-like_dom"/>
</dbReference>